<dbReference type="CDD" id="cd18791">
    <property type="entry name" value="SF2_C_RHA"/>
    <property type="match status" value="1"/>
</dbReference>
<evidence type="ECO:0000313" key="19">
    <source>
        <dbReference type="EMBL" id="KAK7485417.1"/>
    </source>
</evidence>
<dbReference type="InterPro" id="IPR002464">
    <property type="entry name" value="DNA/RNA_helicase_DEAH_CS"/>
</dbReference>
<feature type="compositionally biased region" description="Polar residues" evidence="14">
    <location>
        <begin position="1921"/>
        <end position="1936"/>
    </location>
</feature>
<keyword evidence="7" id="KW-0378">Hydrolase</keyword>
<evidence type="ECO:0000259" key="17">
    <source>
        <dbReference type="PROSITE" id="PS51194"/>
    </source>
</evidence>
<organism evidence="19 20">
    <name type="scientific">Batillaria attramentaria</name>
    <dbReference type="NCBI Taxonomy" id="370345"/>
    <lineage>
        <taxon>Eukaryota</taxon>
        <taxon>Metazoa</taxon>
        <taxon>Spiralia</taxon>
        <taxon>Lophotrochozoa</taxon>
        <taxon>Mollusca</taxon>
        <taxon>Gastropoda</taxon>
        <taxon>Caenogastropoda</taxon>
        <taxon>Sorbeoconcha</taxon>
        <taxon>Cerithioidea</taxon>
        <taxon>Batillariidae</taxon>
        <taxon>Batillaria</taxon>
    </lineage>
</organism>
<dbReference type="GO" id="GO:0004386">
    <property type="term" value="F:helicase activity"/>
    <property type="evidence" value="ECO:0007669"/>
    <property type="project" value="UniProtKB-KW"/>
</dbReference>
<feature type="domain" description="Helicase ATP-binding" evidence="16">
    <location>
        <begin position="333"/>
        <end position="496"/>
    </location>
</feature>
<dbReference type="InterPro" id="IPR044066">
    <property type="entry name" value="TRIAD_supradom"/>
</dbReference>
<dbReference type="Pfam" id="PF22191">
    <property type="entry name" value="IBR_1"/>
    <property type="match status" value="1"/>
</dbReference>
<dbReference type="GO" id="GO:0016740">
    <property type="term" value="F:transferase activity"/>
    <property type="evidence" value="ECO:0007669"/>
    <property type="project" value="UniProtKB-KW"/>
</dbReference>
<evidence type="ECO:0000256" key="12">
    <source>
        <dbReference type="PROSITE-ProRule" id="PRU00176"/>
    </source>
</evidence>
<dbReference type="GO" id="GO:0016787">
    <property type="term" value="F:hydrolase activity"/>
    <property type="evidence" value="ECO:0007669"/>
    <property type="project" value="UniProtKB-KW"/>
</dbReference>
<keyword evidence="6" id="KW-0833">Ubl conjugation pathway</keyword>
<dbReference type="InterPro" id="IPR002867">
    <property type="entry name" value="IBR_dom"/>
</dbReference>
<feature type="coiled-coil region" evidence="13">
    <location>
        <begin position="223"/>
        <end position="291"/>
    </location>
</feature>
<keyword evidence="20" id="KW-1185">Reference proteome</keyword>
<evidence type="ECO:0000259" key="15">
    <source>
        <dbReference type="PROSITE" id="PS50102"/>
    </source>
</evidence>
<evidence type="ECO:0000256" key="14">
    <source>
        <dbReference type="SAM" id="MobiDB-lite"/>
    </source>
</evidence>
<dbReference type="PANTHER" id="PTHR18934">
    <property type="entry name" value="ATP-DEPENDENT RNA HELICASE"/>
    <property type="match status" value="1"/>
</dbReference>
<feature type="compositionally biased region" description="Polar residues" evidence="14">
    <location>
        <begin position="63"/>
        <end position="88"/>
    </location>
</feature>
<keyword evidence="8" id="KW-0347">Helicase</keyword>
<dbReference type="Gene3D" id="3.30.70.330">
    <property type="match status" value="1"/>
</dbReference>
<accession>A0ABD0KEJ8</accession>
<dbReference type="InterPro" id="IPR027417">
    <property type="entry name" value="P-loop_NTPase"/>
</dbReference>
<feature type="domain" description="RRM" evidence="15">
    <location>
        <begin position="1080"/>
        <end position="1167"/>
    </location>
</feature>
<feature type="region of interest" description="Disordered" evidence="14">
    <location>
        <begin position="1980"/>
        <end position="2003"/>
    </location>
</feature>
<dbReference type="Pfam" id="PF00271">
    <property type="entry name" value="Helicase_C"/>
    <property type="match status" value="1"/>
</dbReference>
<dbReference type="InterPro" id="IPR011709">
    <property type="entry name" value="DEAD-box_helicase_OB_fold"/>
</dbReference>
<dbReference type="Gene3D" id="1.20.120.1750">
    <property type="match status" value="1"/>
</dbReference>
<dbReference type="GO" id="GO:0008270">
    <property type="term" value="F:zinc ion binding"/>
    <property type="evidence" value="ECO:0007669"/>
    <property type="project" value="UniProtKB-KW"/>
</dbReference>
<dbReference type="CDD" id="cd17917">
    <property type="entry name" value="DEXHc_RHA-like"/>
    <property type="match status" value="1"/>
</dbReference>
<dbReference type="InterPro" id="IPR007502">
    <property type="entry name" value="Helicase-assoc_dom"/>
</dbReference>
<dbReference type="SUPFAM" id="SSF54928">
    <property type="entry name" value="RNA-binding domain, RBD"/>
    <property type="match status" value="1"/>
</dbReference>
<evidence type="ECO:0000256" key="3">
    <source>
        <dbReference type="ARBA" id="ARBA00022737"/>
    </source>
</evidence>
<keyword evidence="4" id="KW-0547">Nucleotide-binding</keyword>
<evidence type="ECO:0000256" key="13">
    <source>
        <dbReference type="SAM" id="Coils"/>
    </source>
</evidence>
<dbReference type="PROSITE" id="PS00518">
    <property type="entry name" value="ZF_RING_1"/>
    <property type="match status" value="1"/>
</dbReference>
<evidence type="ECO:0000259" key="18">
    <source>
        <dbReference type="PROSITE" id="PS51873"/>
    </source>
</evidence>
<dbReference type="InterPro" id="IPR000504">
    <property type="entry name" value="RRM_dom"/>
</dbReference>
<evidence type="ECO:0000256" key="9">
    <source>
        <dbReference type="ARBA" id="ARBA00022833"/>
    </source>
</evidence>
<dbReference type="Gene3D" id="3.40.50.300">
    <property type="entry name" value="P-loop containing nucleotide triphosphate hydrolases"/>
    <property type="match status" value="2"/>
</dbReference>
<dbReference type="Pfam" id="PF24471">
    <property type="entry name" value="KH_DEAH11"/>
    <property type="match status" value="1"/>
</dbReference>
<sequence length="2223" mass="249533">MAAIKATDTSSEDRPYPLASDFWDGETVTVVNEKYTALLDHQETLPWRDQSWWSEDILEIVPSDSNTTKMEETTPSSSGSQTDHTVQDFSVERGTSRRGRSQCAVVPTKNAVQETPLYVKIHDVVDDIGKLGDLLTAKVDREGVEFRPTETAIQRSETCTYCFLNCPSKALAKKLRGWLLKDKHKFTPLIDCSFEPYEQDDVRRKNLELSKEVLKKQVMYEFNARSEQVMRLHNQKLEEVMEKIEKAGHNLYDLHKHKETKQEIEALEYKQTELENQREEFKRALDRFNCDLTTFLGKDTFEREIQNLRKQFGVECSRMERPLPVYARRHDIIELVKNNQVSIIVAETGSGKSTQIVQYLLGTDLAAKGTIVCTQPRKVAAISLATHVAKELATNVSKDVGYKVGSAYKRSASTKVVFMTDHSLLNECLEDPDLEKFSCIVVDEAHERSLYTDLLLGMIKRCMKKRPELRVIITSATIDPEVFVKFFGGNCPVMKISGRTFPVEVVWEDADNEESDFDNYEDEAVKKAIEIHTNEPPGDILVFLTSRIEIEKCCESFEQKMRTKNRTDFQCFPLHGQLQPDEQQKVFEPLGKNKRKIVFSTNCAETSITIDGIKYVVDTGVAKEMRYDAKKNVNSLSVTVISRSSADQRKGRAGRTAPGKCYRLYSQRIYNDMDAISLPEILKTHLGQALLKLAELGIGPDMYDFVQSPSPDAISAALESLVQLGAMENGKITETGRWMARLPFDPKLGLLTLLGKNEDILYDAIVLAAVINAGSGVFYRGTTPEAQRKHDKAKSKFSSTGGDFLTSLAVYKEWQTVAEKQKRTWCMDNSINAKTIRGIRENINEVTQVLRKELKLDIEHKFTETQTTLDLLRKMVFRCYSANLCHYLGKERAGYFAARACRQVHIHPSSAQNALASFPEWVVYGDIMKTSRDFITGITPVEDSWLEEITLEKFGFDVKDIREKKVLNVFTQPAGSHAFFALTGPRYSKMRDYEDQFSESSAVVIVEASRERGEVKVFSTEEADSVRDLTQILVDTAQGAVKELEKDDREMPVGREKSGLRAILGLGGQVIDILMPNESRKVYISQPSDDATEETVTRKFEQFGEIKFCKQFSGGKNWGFLIFRSVEDAEEAADATADDDCDRGELERRRPPEPNADFKARLSWCRRPCRGFGFAQVSHMYLSDFLTTREFQIGSSTVKIQLDRKKDDGSLFLRGLPPEVKDDVLKQSMLYAVVGDKNAEGILTSVTVVRERVGNTAQKDLERFEREIREAFERHLKSSTVQVRVRKPDAEHRTTFSAEAYFSDPIEGARACRALRNLRLANGRHVEVTPVISATLIVHQRVLDVCQEQYQKVLNHLDKRDVEIEQTPQKFNNVRLSIKAMDLVGAVEARTYLSDVFKGDTLDCNANPSLQHLLTAAGRKFLQETEKDTGAYVCVDNRLRRVTIHGSDQACTKVRMKLVEYLELVLTWTAEEVILKGSDNPPGLLKALITKHGDDLDGFRSDMGLHSVTVDYRRHKLKLMGTPDSLQKAKDQIQELKEQLWATSKEAKPEEDDIECPACFCPIKISELYRLEICAHPYCRSCLKQLVTVAIRDRDLPIVCCYDGCERPLAWRDFNNLARAGDIQLTKLTTAAVDAFVRTNRSIARPCPSPDCPMVYRVSSEEHPEVFQCPECGTRMCTACHTQAHDGMICENLRLTTGQASMIRKWAAKDRSNRIGCPGCEFPIEKLEGCDKMICSLCKTIFCWRCGEMFWTETACHDHLKNCPCLPSSTQNTAVPAYVGAYGDALDRLEPQTRAARPVTSESATPPSSSRLSSQRRHGYKLPLKTVHPRALPDEAWDLLSDSSYSKLPCRPTKCSPPPSHRGAPGRTIPSPNAGQPHSSKRISGVGLFEMSQHTVPAYVGPYGDAHGRPGLQSRAGRPVTNESATPPSSMRPSTQNRHAYKLPLKTVDPNALPCEAWDSLLSDSSDDSDAHIRLKQLSFPPPATQQPRSVMRSSCGGKLPQDQQPVQLRSVLKNRAEVYPVTSPGTTVARSRELTNHQSTRAGPIQTSPALLPAKKVIPITSPKATQNQILSRIKQPTGAGQKLTVTKAPTLGHAGTETRVQRSTVPTSAGQSRSSRGSTMPQTHQQVQPSSVVKRKAEGVVRATTRLSAVPASDGWSRSWSTEAQFDENSYRKRFLSTANHSTKEYVRATAPRHSASTDARRSSPKPPSKKESRESNCQIL</sequence>
<feature type="region of interest" description="Disordered" evidence="14">
    <location>
        <begin position="1848"/>
        <end position="1882"/>
    </location>
</feature>
<keyword evidence="13" id="KW-0175">Coiled coil</keyword>
<keyword evidence="9" id="KW-0862">Zinc</keyword>
<dbReference type="CDD" id="cd20335">
    <property type="entry name" value="BRcat_RBR"/>
    <property type="match status" value="1"/>
</dbReference>
<evidence type="ECO:0000256" key="7">
    <source>
        <dbReference type="ARBA" id="ARBA00022801"/>
    </source>
</evidence>
<feature type="region of interest" description="Disordered" evidence="14">
    <location>
        <begin position="63"/>
        <end position="89"/>
    </location>
</feature>
<dbReference type="InterPro" id="IPR013083">
    <property type="entry name" value="Znf_RING/FYVE/PHD"/>
</dbReference>
<dbReference type="SMART" id="SM00487">
    <property type="entry name" value="DEXDc"/>
    <property type="match status" value="1"/>
</dbReference>
<dbReference type="InterPro" id="IPR011545">
    <property type="entry name" value="DEAD/DEAH_box_helicase_dom"/>
</dbReference>
<dbReference type="SMART" id="SM00847">
    <property type="entry name" value="HA2"/>
    <property type="match status" value="1"/>
</dbReference>
<keyword evidence="2" id="KW-0479">Metal-binding</keyword>
<dbReference type="PANTHER" id="PTHR18934:SF91">
    <property type="entry name" value="PRE-MRNA-SPLICING FACTOR ATP-DEPENDENT RNA HELICASE PRP16"/>
    <property type="match status" value="1"/>
</dbReference>
<keyword evidence="12" id="KW-0694">RNA-binding</keyword>
<dbReference type="SUPFAM" id="SSF52540">
    <property type="entry name" value="P-loop containing nucleoside triphosphate hydrolases"/>
    <property type="match status" value="1"/>
</dbReference>
<dbReference type="Pfam" id="PF00270">
    <property type="entry name" value="DEAD"/>
    <property type="match status" value="1"/>
</dbReference>
<dbReference type="InterPro" id="IPR001650">
    <property type="entry name" value="Helicase_C-like"/>
</dbReference>
<dbReference type="PROSITE" id="PS51873">
    <property type="entry name" value="TRIAD"/>
    <property type="match status" value="1"/>
</dbReference>
<dbReference type="InterPro" id="IPR014001">
    <property type="entry name" value="Helicase_ATP-bd"/>
</dbReference>
<gene>
    <name evidence="19" type="ORF">BaRGS_00023365</name>
</gene>
<dbReference type="SUPFAM" id="SSF57850">
    <property type="entry name" value="RING/U-box"/>
    <property type="match status" value="2"/>
</dbReference>
<dbReference type="GO" id="GO:0003723">
    <property type="term" value="F:RNA binding"/>
    <property type="evidence" value="ECO:0007669"/>
    <property type="project" value="UniProtKB-UniRule"/>
</dbReference>
<evidence type="ECO:0000256" key="10">
    <source>
        <dbReference type="ARBA" id="ARBA00022840"/>
    </source>
</evidence>
<dbReference type="SMART" id="SM00647">
    <property type="entry name" value="IBR"/>
    <property type="match status" value="2"/>
</dbReference>
<dbReference type="Pfam" id="PF07717">
    <property type="entry name" value="OB_NTP_bind"/>
    <property type="match status" value="1"/>
</dbReference>
<evidence type="ECO:0000313" key="20">
    <source>
        <dbReference type="Proteomes" id="UP001519460"/>
    </source>
</evidence>
<evidence type="ECO:0000259" key="16">
    <source>
        <dbReference type="PROSITE" id="PS51192"/>
    </source>
</evidence>
<dbReference type="InterPro" id="IPR012677">
    <property type="entry name" value="Nucleotide-bd_a/b_plait_sf"/>
</dbReference>
<evidence type="ECO:0000256" key="2">
    <source>
        <dbReference type="ARBA" id="ARBA00022723"/>
    </source>
</evidence>
<reference evidence="19 20" key="1">
    <citation type="journal article" date="2023" name="Sci. Data">
        <title>Genome assembly of the Korean intertidal mud-creeper Batillaria attramentaria.</title>
        <authorList>
            <person name="Patra A.K."/>
            <person name="Ho P.T."/>
            <person name="Jun S."/>
            <person name="Lee S.J."/>
            <person name="Kim Y."/>
            <person name="Won Y.J."/>
        </authorList>
    </citation>
    <scope>NUCLEOTIDE SEQUENCE [LARGE SCALE GENOMIC DNA]</scope>
    <source>
        <strain evidence="19">Wonlab-2016</strain>
    </source>
</reference>
<evidence type="ECO:0000256" key="8">
    <source>
        <dbReference type="ARBA" id="ARBA00022806"/>
    </source>
</evidence>
<feature type="domain" description="Helicase C-terminal" evidence="17">
    <location>
        <begin position="524"/>
        <end position="697"/>
    </location>
</feature>
<evidence type="ECO:0000256" key="1">
    <source>
        <dbReference type="ARBA" id="ARBA00022679"/>
    </source>
</evidence>
<comment type="caution">
    <text evidence="19">The sequence shown here is derived from an EMBL/GenBank/DDBJ whole genome shotgun (WGS) entry which is preliminary data.</text>
</comment>
<dbReference type="EMBL" id="JACVVK020000195">
    <property type="protein sequence ID" value="KAK7485417.1"/>
    <property type="molecule type" value="Genomic_DNA"/>
</dbReference>
<name>A0ABD0KEJ8_9CAEN</name>
<dbReference type="SMART" id="SM00490">
    <property type="entry name" value="HELICc"/>
    <property type="match status" value="1"/>
</dbReference>
<feature type="region of interest" description="Disordered" evidence="14">
    <location>
        <begin position="1794"/>
        <end position="1825"/>
    </location>
</feature>
<feature type="compositionally biased region" description="Polar residues" evidence="14">
    <location>
        <begin position="2103"/>
        <end position="2133"/>
    </location>
</feature>
<evidence type="ECO:0000256" key="11">
    <source>
        <dbReference type="ARBA" id="ARBA00038040"/>
    </source>
</evidence>
<dbReference type="Gene3D" id="1.20.120.1080">
    <property type="match status" value="1"/>
</dbReference>
<proteinExistence type="inferred from homology"/>
<dbReference type="Proteomes" id="UP001519460">
    <property type="component" value="Unassembled WGS sequence"/>
</dbReference>
<keyword evidence="1" id="KW-0808">Transferase</keyword>
<evidence type="ECO:0000256" key="5">
    <source>
        <dbReference type="ARBA" id="ARBA00022771"/>
    </source>
</evidence>
<keyword evidence="3" id="KW-0677">Repeat</keyword>
<dbReference type="InterPro" id="IPR056245">
    <property type="entry name" value="KH_DEAH11/12"/>
</dbReference>
<dbReference type="InterPro" id="IPR017907">
    <property type="entry name" value="Znf_RING_CS"/>
</dbReference>
<evidence type="ECO:0000256" key="4">
    <source>
        <dbReference type="ARBA" id="ARBA00022741"/>
    </source>
</evidence>
<feature type="domain" description="RING-type" evidence="18">
    <location>
        <begin position="1552"/>
        <end position="1769"/>
    </location>
</feature>
<feature type="region of interest" description="Disordered" evidence="14">
    <location>
        <begin position="1903"/>
        <end position="1936"/>
    </location>
</feature>
<keyword evidence="10" id="KW-0067">ATP-binding</keyword>
<dbReference type="InterPro" id="IPR035979">
    <property type="entry name" value="RBD_domain_sf"/>
</dbReference>
<dbReference type="Gene3D" id="3.30.40.10">
    <property type="entry name" value="Zinc/RING finger domain, C3HC4 (zinc finger)"/>
    <property type="match status" value="1"/>
</dbReference>
<dbReference type="GO" id="GO:0005524">
    <property type="term" value="F:ATP binding"/>
    <property type="evidence" value="ECO:0007669"/>
    <property type="project" value="UniProtKB-KW"/>
</dbReference>
<evidence type="ECO:0000256" key="6">
    <source>
        <dbReference type="ARBA" id="ARBA00022786"/>
    </source>
</evidence>
<dbReference type="PROSITE" id="PS51194">
    <property type="entry name" value="HELICASE_CTER"/>
    <property type="match status" value="1"/>
</dbReference>
<dbReference type="PROSITE" id="PS50102">
    <property type="entry name" value="RRM"/>
    <property type="match status" value="1"/>
</dbReference>
<comment type="similarity">
    <text evidence="11">Belongs to the DEAD box helicase family. DEAH subfamily. PRP16 sub-subfamily.</text>
</comment>
<dbReference type="PROSITE" id="PS51192">
    <property type="entry name" value="HELICASE_ATP_BIND_1"/>
    <property type="match status" value="1"/>
</dbReference>
<evidence type="ECO:0008006" key="21">
    <source>
        <dbReference type="Google" id="ProtNLM"/>
    </source>
</evidence>
<dbReference type="PROSITE" id="PS00690">
    <property type="entry name" value="DEAH_ATP_HELICASE"/>
    <property type="match status" value="1"/>
</dbReference>
<dbReference type="Pfam" id="PF01485">
    <property type="entry name" value="IBR"/>
    <property type="match status" value="1"/>
</dbReference>
<keyword evidence="5" id="KW-0863">Zinc-finger</keyword>
<feature type="region of interest" description="Disordered" evidence="14">
    <location>
        <begin position="2090"/>
        <end position="2140"/>
    </location>
</feature>
<feature type="region of interest" description="Disordered" evidence="14">
    <location>
        <begin position="2180"/>
        <end position="2223"/>
    </location>
</feature>
<protein>
    <recommendedName>
        <fullName evidence="21">RNA helicase</fullName>
    </recommendedName>
</protein>
<feature type="compositionally biased region" description="Low complexity" evidence="14">
    <location>
        <begin position="1800"/>
        <end position="1813"/>
    </location>
</feature>